<keyword evidence="2" id="KW-1185">Reference proteome</keyword>
<accession>M4B579</accession>
<evidence type="ECO:0000313" key="1">
    <source>
        <dbReference type="EnsemblProtists" id="HpaP801429"/>
    </source>
</evidence>
<sequence length="55" mass="6561">MVSREDSRQEMKIRFDDGTEATVSRDRVRRLSEYLIRKVPRHRVNTRSDDIILTG</sequence>
<name>M4B579_HYAAE</name>
<proteinExistence type="predicted"/>
<dbReference type="HOGENOM" id="CLU_3036499_0_0_1"/>
<dbReference type="EMBL" id="JH598325">
    <property type="status" value="NOT_ANNOTATED_CDS"/>
    <property type="molecule type" value="Genomic_DNA"/>
</dbReference>
<dbReference type="Proteomes" id="UP000011713">
    <property type="component" value="Unassembled WGS sequence"/>
</dbReference>
<protein>
    <submittedName>
        <fullName evidence="1">Uncharacterized protein</fullName>
    </submittedName>
</protein>
<dbReference type="VEuPathDB" id="FungiDB:HpaG801429"/>
<evidence type="ECO:0000313" key="2">
    <source>
        <dbReference type="Proteomes" id="UP000011713"/>
    </source>
</evidence>
<dbReference type="AlphaFoldDB" id="M4B579"/>
<dbReference type="InParanoid" id="M4B579"/>
<dbReference type="EnsemblProtists" id="HpaT801429">
    <property type="protein sequence ID" value="HpaP801429"/>
    <property type="gene ID" value="HpaG801429"/>
</dbReference>
<organism evidence="1 2">
    <name type="scientific">Hyaloperonospora arabidopsidis (strain Emoy2)</name>
    <name type="common">Downy mildew agent</name>
    <name type="synonym">Peronospora arabidopsidis</name>
    <dbReference type="NCBI Taxonomy" id="559515"/>
    <lineage>
        <taxon>Eukaryota</taxon>
        <taxon>Sar</taxon>
        <taxon>Stramenopiles</taxon>
        <taxon>Oomycota</taxon>
        <taxon>Peronosporomycetes</taxon>
        <taxon>Peronosporales</taxon>
        <taxon>Peronosporaceae</taxon>
        <taxon>Hyaloperonospora</taxon>
    </lineage>
</organism>
<reference evidence="1" key="2">
    <citation type="submission" date="2015-06" db="UniProtKB">
        <authorList>
            <consortium name="EnsemblProtists"/>
        </authorList>
    </citation>
    <scope>IDENTIFICATION</scope>
    <source>
        <strain evidence="1">Emoy2</strain>
    </source>
</reference>
<reference evidence="2" key="1">
    <citation type="journal article" date="2010" name="Science">
        <title>Signatures of adaptation to obligate biotrophy in the Hyaloperonospora arabidopsidis genome.</title>
        <authorList>
            <person name="Baxter L."/>
            <person name="Tripathy S."/>
            <person name="Ishaque N."/>
            <person name="Boot N."/>
            <person name="Cabral A."/>
            <person name="Kemen E."/>
            <person name="Thines M."/>
            <person name="Ah-Fong A."/>
            <person name="Anderson R."/>
            <person name="Badejoko W."/>
            <person name="Bittner-Eddy P."/>
            <person name="Boore J.L."/>
            <person name="Chibucos M.C."/>
            <person name="Coates M."/>
            <person name="Dehal P."/>
            <person name="Delehaunty K."/>
            <person name="Dong S."/>
            <person name="Downton P."/>
            <person name="Dumas B."/>
            <person name="Fabro G."/>
            <person name="Fronick C."/>
            <person name="Fuerstenberg S.I."/>
            <person name="Fulton L."/>
            <person name="Gaulin E."/>
            <person name="Govers F."/>
            <person name="Hughes L."/>
            <person name="Humphray S."/>
            <person name="Jiang R.H."/>
            <person name="Judelson H."/>
            <person name="Kamoun S."/>
            <person name="Kyung K."/>
            <person name="Meijer H."/>
            <person name="Minx P."/>
            <person name="Morris P."/>
            <person name="Nelson J."/>
            <person name="Phuntumart V."/>
            <person name="Qutob D."/>
            <person name="Rehmany A."/>
            <person name="Rougon-Cardoso A."/>
            <person name="Ryden P."/>
            <person name="Torto-Alalibo T."/>
            <person name="Studholme D."/>
            <person name="Wang Y."/>
            <person name="Win J."/>
            <person name="Wood J."/>
            <person name="Clifton S.W."/>
            <person name="Rogers J."/>
            <person name="Van den Ackerveken G."/>
            <person name="Jones J.D."/>
            <person name="McDowell J.M."/>
            <person name="Beynon J."/>
            <person name="Tyler B.M."/>
        </authorList>
    </citation>
    <scope>NUCLEOTIDE SEQUENCE [LARGE SCALE GENOMIC DNA]</scope>
    <source>
        <strain evidence="2">Emoy2</strain>
    </source>
</reference>